<keyword evidence="10" id="KW-0413">Isomerase</keyword>
<evidence type="ECO:0000256" key="15">
    <source>
        <dbReference type="ARBA" id="ARBA00049778"/>
    </source>
</evidence>
<dbReference type="SUPFAM" id="SSF56300">
    <property type="entry name" value="Metallo-dependent phosphatases"/>
    <property type="match status" value="1"/>
</dbReference>
<dbReference type="Proteomes" id="UP000290767">
    <property type="component" value="Unassembled WGS sequence"/>
</dbReference>
<dbReference type="EC" id="1.1.3.6" evidence="13"/>
<dbReference type="GO" id="GO:0016995">
    <property type="term" value="F:cholesterol oxidase activity"/>
    <property type="evidence" value="ECO:0007669"/>
    <property type="project" value="UniProtKB-EC"/>
</dbReference>
<keyword evidence="9" id="KW-0753">Steroid metabolism</keyword>
<evidence type="ECO:0000256" key="13">
    <source>
        <dbReference type="ARBA" id="ARBA00049723"/>
    </source>
</evidence>
<dbReference type="InterPro" id="IPR052542">
    <property type="entry name" value="Cholesterol_Oxidase"/>
</dbReference>
<evidence type="ECO:0000259" key="17">
    <source>
        <dbReference type="Pfam" id="PF05199"/>
    </source>
</evidence>
<sequence>MSTDNNSKTAWISQGFEGLIDRVRKAPEDLHFDVLVVGSGYGGAMAAFTLAGRTTGGRVLKVGVLERGREYLPGSFPSGLAELPRHVRRDGNKEGLFDVRIGPEVTTVVANGVGGGSLINAGVLEIPLESVFQKRWPHQLSSLGTWMEYFERARELLGGGIPDDLNTIQKHPDGPPQKYRSIRKVAPSNFRDAAITVAMRETLSSGHVRLSKCRRCGDCATGCNFGAKNSLDVNLLVAAQQHGAEIFSGATVLSIEPGNGFWIVNCVYTNATLRARDREVLRVRASKVIVAAGTLGSYEIMKRSQELGLSLSAPHLGNHCSTNGDMLITDYATSTSVNTVADEAVQPSKRAIGPTITGVIDLRQDAGVLIEELSVPASLRIAFTEIFSTVDALHSLDQIDWTKHKQGFPNDNYTTPAARVQNSAVYAVMADDGAAGHLELDAERRCEDDGTARMRWDELPDHPVFDKEVNTLAEFIGTSGGRMIPNPFWKLLPDNMSWLLQNKRGPLTTVHPLGGCTMGNCGGDGVVDHLGRVFSTDDGVPVHDGLVVLDGSIVPTALGTNPALTIAAIALRAAENLADNWGYQLPPQAGSTAELSRPTFRDTDKALSEPGTAVECIERLVGPVPLRGNDGSVVEKIVEITLRFEQTELAKLISGASNSTTLKVSEASTHSVRSMLRIYPVKKWNLLQQTWAPSGLKEDQFDEAAEFSAPLTGTLRIFERQATWVVGRIWRAGSAWLLNRGLRDVYQALVDGDGGPGFWQRVRSGLAIASRSGEIRAFVYELEVGEPDKGLALSPDDHRIVGTKRFTYERRCNPWRQLMEVALERFPAAEGTPAERVLRLDPNYLARLGVPLFRITRQRDGVAALAELATFFGFFLRLLLGLHIWSFRAPDKDTGPTKPIDFRPPAVLKIPGGGTVQAVRQTIVIGPRKPDLGGNTSTAKLLLTRYPNPGTAKRPLVMFHGYSAGGTTFAHHAVDPNFASYFWKTGRDVWIADLRISPAHPTAADAWSFDQVGAEDVTTVLKFVASQANGNKVDVIAHCMGAVYFSIAALSGKLGQIVDRAAFIQVGPLMVFTPANIFRAYVLRYLLEFLPDAYSFNPQSPTLADDLWDRVLSTLPYPIEEFDIENPVWPWKRTPWTRTRHRMDALYGRAFNAANMDPHTLRFIKEHFGAMSLKTVSKTLHFVRYAMMTDFHGKNELVSRDNFAAHWNFPTLSIHGTDTGLTHPSTVDRMRKVLKDAGRIYDEPFLNKGAGHQDAVVGKPRHATLRRIEQFLDSNFPKAGTPDTEVTAYPPWIGPVLTVEPQQGRTALVIRLGSVPYLRRAEAVIMLRVRVDENGIGRPDGLPWDLSYVTTHMMIYWSPDLQKDGWAVFEAPLPQSMPGSPGNALLVLLAYAEDRVTPPFVPESFYAVSKDEKVFEADHLRSNADPTKEVVGFDYRVFERFSEAALAAVNRSRPDQNASAVPTSLQQGDSFGQAALDRLVEGGRDLMDGVVPYDPPQAAPVGPLPSGTSFIIASCQYPAGFVDAALAYRSYSRVGERVDAAKGIKPKFALFVGDQVYVDPTAGLYDPAQEDDRYRLPYETWLREPSVRNVLRRIPSFMLLDDHEIDDNWEPLSDPDLECNQEKLRAGKKAFRKYQRGMNADLQAFEFDGYPFFMLDTRTERSHRRVDASLERAHLFQPGDNETMGKLKCWLKDSRPGPKFIVTPAMFLPRHRRAIQRDARLTSSNLSALHSDGWDGYPASMAEVLGFIASQRIQHVVFLSGDEHRGCIASAQLTGKDDGNLITTVHSIHTAAMYAPYPFANSIDEDIVERECFEFEYSAVDYGCTVTATRPPPGDGATFFFVRQDEGRWKLDYEFAGSVQTIVIGEMHEDA</sequence>
<evidence type="ECO:0000256" key="1">
    <source>
        <dbReference type="ARBA" id="ARBA00001974"/>
    </source>
</evidence>
<keyword evidence="8" id="KW-1207">Sterol metabolism</keyword>
<comment type="pathway">
    <text evidence="12">Steroid metabolism; cholesterol degradation.</text>
</comment>
<dbReference type="Gene3D" id="3.60.21.70">
    <property type="entry name" value="PhoD-like phosphatase"/>
    <property type="match status" value="1"/>
</dbReference>
<feature type="domain" description="Glucose-methanol-choline oxidoreductase N-terminal" evidence="16">
    <location>
        <begin position="105"/>
        <end position="304"/>
    </location>
</feature>
<dbReference type="InterPro" id="IPR007867">
    <property type="entry name" value="GMC_OxRtase_C"/>
</dbReference>
<evidence type="ECO:0000256" key="7">
    <source>
        <dbReference type="ARBA" id="ARBA00023098"/>
    </source>
</evidence>
<dbReference type="GO" id="GO:0004769">
    <property type="term" value="F:steroid Delta-isomerase activity"/>
    <property type="evidence" value="ECO:0007669"/>
    <property type="project" value="UniProtKB-EC"/>
</dbReference>
<dbReference type="EMBL" id="MZMU01000010">
    <property type="protein sequence ID" value="RXT25482.1"/>
    <property type="molecule type" value="Genomic_DNA"/>
</dbReference>
<keyword evidence="3" id="KW-0153">Cholesterol metabolism</keyword>
<dbReference type="GO" id="GO:0008203">
    <property type="term" value="P:cholesterol metabolic process"/>
    <property type="evidence" value="ECO:0007669"/>
    <property type="project" value="UniProtKB-KW"/>
</dbReference>
<evidence type="ECO:0000256" key="2">
    <source>
        <dbReference type="ARBA" id="ARBA00010790"/>
    </source>
</evidence>
<dbReference type="InterPro" id="IPR018946">
    <property type="entry name" value="PhoD-like_MPP"/>
</dbReference>
<name>A0A4Q1U1M3_RHILE</name>
<dbReference type="SUPFAM" id="SSF51905">
    <property type="entry name" value="FAD/NAD(P)-binding domain"/>
    <property type="match status" value="1"/>
</dbReference>
<dbReference type="Pfam" id="PF00732">
    <property type="entry name" value="GMC_oxred_N"/>
    <property type="match status" value="1"/>
</dbReference>
<gene>
    <name evidence="19" type="ORF">B5P46_15540</name>
</gene>
<accession>A0A4Q1U1M3</accession>
<evidence type="ECO:0000259" key="18">
    <source>
        <dbReference type="Pfam" id="PF09423"/>
    </source>
</evidence>
<dbReference type="RefSeq" id="WP_129419447.1">
    <property type="nucleotide sequence ID" value="NZ_MZMU01000010.1"/>
</dbReference>
<dbReference type="InterPro" id="IPR038607">
    <property type="entry name" value="PhoD-like_sf"/>
</dbReference>
<feature type="domain" description="PhoD-like phosphatase metallophosphatase" evidence="18">
    <location>
        <begin position="1510"/>
        <end position="1773"/>
    </location>
</feature>
<dbReference type="SUPFAM" id="SSF53474">
    <property type="entry name" value="alpha/beta-Hydrolases"/>
    <property type="match status" value="1"/>
</dbReference>
<dbReference type="EC" id="5.3.3.1" evidence="11"/>
<dbReference type="InterPro" id="IPR029052">
    <property type="entry name" value="Metallo-depent_PP-like"/>
</dbReference>
<evidence type="ECO:0000256" key="9">
    <source>
        <dbReference type="ARBA" id="ARBA00023221"/>
    </source>
</evidence>
<keyword evidence="6" id="KW-0560">Oxidoreductase</keyword>
<dbReference type="Gene3D" id="3.40.50.1820">
    <property type="entry name" value="alpha/beta hydrolase"/>
    <property type="match status" value="1"/>
</dbReference>
<dbReference type="Gene3D" id="3.50.50.60">
    <property type="entry name" value="FAD/NAD(P)-binding domain"/>
    <property type="match status" value="3"/>
</dbReference>
<evidence type="ECO:0000256" key="11">
    <source>
        <dbReference type="ARBA" id="ARBA00038856"/>
    </source>
</evidence>
<evidence type="ECO:0000256" key="4">
    <source>
        <dbReference type="ARBA" id="ARBA00022630"/>
    </source>
</evidence>
<keyword evidence="4" id="KW-0285">Flavoprotein</keyword>
<keyword evidence="5" id="KW-0274">FAD</keyword>
<keyword evidence="7" id="KW-0443">Lipid metabolism</keyword>
<dbReference type="InterPro" id="IPR029058">
    <property type="entry name" value="AB_hydrolase_fold"/>
</dbReference>
<dbReference type="GO" id="GO:0050660">
    <property type="term" value="F:flavin adenine dinucleotide binding"/>
    <property type="evidence" value="ECO:0007669"/>
    <property type="project" value="InterPro"/>
</dbReference>
<protein>
    <recommendedName>
        <fullName evidence="14">Cholesterol oxidase</fullName>
        <ecNumber evidence="13">1.1.3.6</ecNumber>
        <ecNumber evidence="11">5.3.3.1</ecNumber>
    </recommendedName>
    <alternativeName>
        <fullName evidence="15">Cholesterol isomerase</fullName>
    </alternativeName>
</protein>
<dbReference type="Pfam" id="PF09423">
    <property type="entry name" value="PhoD"/>
    <property type="match status" value="1"/>
</dbReference>
<organism evidence="19 20">
    <name type="scientific">Rhizobium leguminosarum</name>
    <dbReference type="NCBI Taxonomy" id="384"/>
    <lineage>
        <taxon>Bacteria</taxon>
        <taxon>Pseudomonadati</taxon>
        <taxon>Pseudomonadota</taxon>
        <taxon>Alphaproteobacteria</taxon>
        <taxon>Hyphomicrobiales</taxon>
        <taxon>Rhizobiaceae</taxon>
        <taxon>Rhizobium/Agrobacterium group</taxon>
        <taxon>Rhizobium</taxon>
    </lineage>
</organism>
<dbReference type="CDD" id="cd07389">
    <property type="entry name" value="MPP_PhoD"/>
    <property type="match status" value="1"/>
</dbReference>
<evidence type="ECO:0000313" key="19">
    <source>
        <dbReference type="EMBL" id="RXT25482.1"/>
    </source>
</evidence>
<dbReference type="InterPro" id="IPR000172">
    <property type="entry name" value="GMC_OxRdtase_N"/>
</dbReference>
<comment type="cofactor">
    <cofactor evidence="1">
        <name>FAD</name>
        <dbReference type="ChEBI" id="CHEBI:57692"/>
    </cofactor>
</comment>
<evidence type="ECO:0000256" key="12">
    <source>
        <dbReference type="ARBA" id="ARBA00049645"/>
    </source>
</evidence>
<comment type="similarity">
    <text evidence="2">Belongs to the GMC oxidoreductase family.</text>
</comment>
<dbReference type="PANTHER" id="PTHR47470:SF1">
    <property type="entry name" value="FAD-DEPENDENT OXIDOREDUCTASE 2 FAD BINDING DOMAIN-CONTAINING PROTEIN"/>
    <property type="match status" value="1"/>
</dbReference>
<comment type="caution">
    <text evidence="19">The sequence shown here is derived from an EMBL/GenBank/DDBJ whole genome shotgun (WGS) entry which is preliminary data.</text>
</comment>
<evidence type="ECO:0000256" key="3">
    <source>
        <dbReference type="ARBA" id="ARBA00022548"/>
    </source>
</evidence>
<evidence type="ECO:0000256" key="14">
    <source>
        <dbReference type="ARBA" id="ARBA00049744"/>
    </source>
</evidence>
<evidence type="ECO:0000256" key="10">
    <source>
        <dbReference type="ARBA" id="ARBA00023235"/>
    </source>
</evidence>
<evidence type="ECO:0000256" key="8">
    <source>
        <dbReference type="ARBA" id="ARBA00023166"/>
    </source>
</evidence>
<evidence type="ECO:0000313" key="20">
    <source>
        <dbReference type="Proteomes" id="UP000290767"/>
    </source>
</evidence>
<evidence type="ECO:0000256" key="6">
    <source>
        <dbReference type="ARBA" id="ARBA00023002"/>
    </source>
</evidence>
<dbReference type="InterPro" id="IPR036188">
    <property type="entry name" value="FAD/NAD-bd_sf"/>
</dbReference>
<reference evidence="19 20" key="1">
    <citation type="submission" date="2017-03" db="EMBL/GenBank/DDBJ databases">
        <authorList>
            <person name="Safronova V.I."/>
            <person name="Sazanova A.L."/>
            <person name="Chirak E.R."/>
        </authorList>
    </citation>
    <scope>NUCLEOTIDE SEQUENCE [LARGE SCALE GENOMIC DNA]</scope>
    <source>
        <strain evidence="19 20">Tri-43</strain>
    </source>
</reference>
<feature type="domain" description="Glucose-methanol-choline oxidoreductase C-terminal" evidence="17">
    <location>
        <begin position="507"/>
        <end position="570"/>
    </location>
</feature>
<evidence type="ECO:0000256" key="5">
    <source>
        <dbReference type="ARBA" id="ARBA00022827"/>
    </source>
</evidence>
<dbReference type="Pfam" id="PF05199">
    <property type="entry name" value="GMC_oxred_C"/>
    <property type="match status" value="1"/>
</dbReference>
<evidence type="ECO:0000259" key="16">
    <source>
        <dbReference type="Pfam" id="PF00732"/>
    </source>
</evidence>
<dbReference type="PANTHER" id="PTHR47470">
    <property type="entry name" value="CHOLESTEROL OXIDASE"/>
    <property type="match status" value="1"/>
</dbReference>
<proteinExistence type="inferred from homology"/>